<feature type="non-terminal residue" evidence="2">
    <location>
        <position position="1"/>
    </location>
</feature>
<dbReference type="RefSeq" id="WP_206755772.1">
    <property type="nucleotide sequence ID" value="NZ_JAMPKK010000036.1"/>
</dbReference>
<keyword evidence="1" id="KW-1133">Transmembrane helix</keyword>
<accession>A0ABV0JTL2</accession>
<dbReference type="Proteomes" id="UP001442494">
    <property type="component" value="Unassembled WGS sequence"/>
</dbReference>
<sequence length="68" mass="8008">FLLPHLQFNVHIEALETMEANNSFLPSTASSVQLRNSCLKYSPLVLDNYWFNWYIYIMVICALIYSNF</sequence>
<gene>
    <name evidence="2" type="ORF">NDI37_16225</name>
</gene>
<name>A0ABV0JTL2_9CYAN</name>
<keyword evidence="1" id="KW-0812">Transmembrane</keyword>
<evidence type="ECO:0000256" key="1">
    <source>
        <dbReference type="SAM" id="Phobius"/>
    </source>
</evidence>
<dbReference type="EMBL" id="JAMPKK010000036">
    <property type="protein sequence ID" value="MEP0866016.1"/>
    <property type="molecule type" value="Genomic_DNA"/>
</dbReference>
<evidence type="ECO:0000313" key="2">
    <source>
        <dbReference type="EMBL" id="MEP0866016.1"/>
    </source>
</evidence>
<reference evidence="2 3" key="1">
    <citation type="submission" date="2022-04" db="EMBL/GenBank/DDBJ databases">
        <title>Positive selection, recombination, and allopatry shape intraspecific diversity of widespread and dominant cyanobacteria.</title>
        <authorList>
            <person name="Wei J."/>
            <person name="Shu W."/>
            <person name="Hu C."/>
        </authorList>
    </citation>
    <scope>NUCLEOTIDE SEQUENCE [LARGE SCALE GENOMIC DNA]</scope>
    <source>
        <strain evidence="2 3">GB2-A5</strain>
    </source>
</reference>
<evidence type="ECO:0000313" key="3">
    <source>
        <dbReference type="Proteomes" id="UP001442494"/>
    </source>
</evidence>
<feature type="transmembrane region" description="Helical" evidence="1">
    <location>
        <begin position="49"/>
        <end position="66"/>
    </location>
</feature>
<keyword evidence="1" id="KW-0472">Membrane</keyword>
<keyword evidence="3" id="KW-1185">Reference proteome</keyword>
<organism evidence="2 3">
    <name type="scientific">Funiculus sociatus GB2-A5</name>
    <dbReference type="NCBI Taxonomy" id="2933946"/>
    <lineage>
        <taxon>Bacteria</taxon>
        <taxon>Bacillati</taxon>
        <taxon>Cyanobacteriota</taxon>
        <taxon>Cyanophyceae</taxon>
        <taxon>Coleofasciculales</taxon>
        <taxon>Coleofasciculaceae</taxon>
        <taxon>Funiculus</taxon>
    </lineage>
</organism>
<proteinExistence type="predicted"/>
<protein>
    <submittedName>
        <fullName evidence="2">Uncharacterized protein</fullName>
    </submittedName>
</protein>
<comment type="caution">
    <text evidence="2">The sequence shown here is derived from an EMBL/GenBank/DDBJ whole genome shotgun (WGS) entry which is preliminary data.</text>
</comment>